<dbReference type="InterPro" id="IPR025509">
    <property type="entry name" value="DUF4396"/>
</dbReference>
<feature type="domain" description="DUF4396" evidence="3">
    <location>
        <begin position="175"/>
        <end position="296"/>
    </location>
</feature>
<feature type="transmembrane region" description="Helical" evidence="2">
    <location>
        <begin position="215"/>
        <end position="234"/>
    </location>
</feature>
<gene>
    <name evidence="4" type="ORF">LTR82_017552</name>
</gene>
<feature type="transmembrane region" description="Helical" evidence="2">
    <location>
        <begin position="45"/>
        <end position="68"/>
    </location>
</feature>
<feature type="transmembrane region" description="Helical" evidence="2">
    <location>
        <begin position="254"/>
        <end position="275"/>
    </location>
</feature>
<keyword evidence="2" id="KW-0812">Transmembrane</keyword>
<evidence type="ECO:0000313" key="4">
    <source>
        <dbReference type="EMBL" id="KAK0303429.1"/>
    </source>
</evidence>
<accession>A0AAN6F6N7</accession>
<evidence type="ECO:0000256" key="2">
    <source>
        <dbReference type="SAM" id="Phobius"/>
    </source>
</evidence>
<dbReference type="Pfam" id="PF14342">
    <property type="entry name" value="DUF4396"/>
    <property type="match status" value="1"/>
</dbReference>
<proteinExistence type="predicted"/>
<feature type="region of interest" description="Disordered" evidence="1">
    <location>
        <begin position="99"/>
        <end position="169"/>
    </location>
</feature>
<sequence>MASKAPYDPPLALTIVSAISIGVAAIAALWIALDIILRRGWKTMMAIMIPVYVINALYLWPITLWTYLNYGRPPKYVNEQAPPSHCAHHLQPGIAGVETEKADDTPDGEASGNSKKGDLESQEYGSQGFGHHSQRKPDHDRHGCHDDAIHEGHAGHDMSSHGGHQHGSTDRPMFATITVAVCHCGAGCVLGDIIGEWLVYGTGASINGRSLWCEYLIDFAFAIAFGIVFQYFSIAPMVGEYGPKTLWRSAKADFLSLMFFEIGLFGWMAIFQIAVFKWRLEMDTVTYWWMMQVSLILHPYLRVRNFLLKQR</sequence>
<name>A0AAN6F6N7_9PEZI</name>
<dbReference type="EMBL" id="JASUXU010000148">
    <property type="protein sequence ID" value="KAK0303429.1"/>
    <property type="molecule type" value="Genomic_DNA"/>
</dbReference>
<keyword evidence="2" id="KW-1133">Transmembrane helix</keyword>
<feature type="compositionally biased region" description="Basic and acidic residues" evidence="1">
    <location>
        <begin position="135"/>
        <end position="159"/>
    </location>
</feature>
<comment type="caution">
    <text evidence="4">The sequence shown here is derived from an EMBL/GenBank/DDBJ whole genome shotgun (WGS) entry which is preliminary data.</text>
</comment>
<evidence type="ECO:0000259" key="3">
    <source>
        <dbReference type="Pfam" id="PF14342"/>
    </source>
</evidence>
<protein>
    <recommendedName>
        <fullName evidence="3">DUF4396 domain-containing protein</fullName>
    </recommendedName>
</protein>
<evidence type="ECO:0000313" key="5">
    <source>
        <dbReference type="Proteomes" id="UP001168146"/>
    </source>
</evidence>
<organism evidence="4 5">
    <name type="scientific">Friedmanniomyces endolithicus</name>
    <dbReference type="NCBI Taxonomy" id="329885"/>
    <lineage>
        <taxon>Eukaryota</taxon>
        <taxon>Fungi</taxon>
        <taxon>Dikarya</taxon>
        <taxon>Ascomycota</taxon>
        <taxon>Pezizomycotina</taxon>
        <taxon>Dothideomycetes</taxon>
        <taxon>Dothideomycetidae</taxon>
        <taxon>Mycosphaerellales</taxon>
        <taxon>Teratosphaeriaceae</taxon>
        <taxon>Friedmanniomyces</taxon>
    </lineage>
</organism>
<dbReference type="Proteomes" id="UP001168146">
    <property type="component" value="Unassembled WGS sequence"/>
</dbReference>
<reference evidence="4" key="1">
    <citation type="submission" date="2021-12" db="EMBL/GenBank/DDBJ databases">
        <title>Black yeast isolated from Biological Soil Crust.</title>
        <authorList>
            <person name="Kurbessoian T."/>
        </authorList>
    </citation>
    <scope>NUCLEOTIDE SEQUENCE</scope>
    <source>
        <strain evidence="4">CCFEE 5208</strain>
    </source>
</reference>
<keyword evidence="2" id="KW-0472">Membrane</keyword>
<dbReference type="AlphaFoldDB" id="A0AAN6F6N7"/>
<feature type="transmembrane region" description="Helical" evidence="2">
    <location>
        <begin position="12"/>
        <end position="33"/>
    </location>
</feature>
<evidence type="ECO:0000256" key="1">
    <source>
        <dbReference type="SAM" id="MobiDB-lite"/>
    </source>
</evidence>